<evidence type="ECO:0000313" key="1">
    <source>
        <dbReference type="EMBL" id="EME87045.1"/>
    </source>
</evidence>
<dbReference type="RefSeq" id="XP_007924108.1">
    <property type="nucleotide sequence ID" value="XM_007925917.1"/>
</dbReference>
<reference evidence="1 2" key="1">
    <citation type="journal article" date="2012" name="PLoS Pathog.">
        <title>Diverse lifestyles and strategies of plant pathogenesis encoded in the genomes of eighteen Dothideomycetes fungi.</title>
        <authorList>
            <person name="Ohm R.A."/>
            <person name="Feau N."/>
            <person name="Henrissat B."/>
            <person name="Schoch C.L."/>
            <person name="Horwitz B.A."/>
            <person name="Barry K.W."/>
            <person name="Condon B.J."/>
            <person name="Copeland A.C."/>
            <person name="Dhillon B."/>
            <person name="Glaser F."/>
            <person name="Hesse C.N."/>
            <person name="Kosti I."/>
            <person name="LaButti K."/>
            <person name="Lindquist E.A."/>
            <person name="Lucas S."/>
            <person name="Salamov A.A."/>
            <person name="Bradshaw R.E."/>
            <person name="Ciuffetti L."/>
            <person name="Hamelin R.C."/>
            <person name="Kema G.H.J."/>
            <person name="Lawrence C."/>
            <person name="Scott J.A."/>
            <person name="Spatafora J.W."/>
            <person name="Turgeon B.G."/>
            <person name="de Wit P.J.G.M."/>
            <person name="Zhong S."/>
            <person name="Goodwin S.B."/>
            <person name="Grigoriev I.V."/>
        </authorList>
    </citation>
    <scope>NUCLEOTIDE SEQUENCE [LARGE SCALE GENOMIC DNA]</scope>
    <source>
        <strain evidence="1 2">CIRAD86</strain>
    </source>
</reference>
<keyword evidence="2" id="KW-1185">Reference proteome</keyword>
<dbReference type="EMBL" id="KB446556">
    <property type="protein sequence ID" value="EME87045.1"/>
    <property type="molecule type" value="Genomic_DNA"/>
</dbReference>
<accession>M2ZB18</accession>
<evidence type="ECO:0000313" key="2">
    <source>
        <dbReference type="Proteomes" id="UP000016932"/>
    </source>
</evidence>
<dbReference type="AlphaFoldDB" id="M2ZB18"/>
<gene>
    <name evidence="1" type="ORF">MYCFIDRAFT_172721</name>
</gene>
<dbReference type="KEGG" id="pfj:MYCFIDRAFT_172721"/>
<organism evidence="1 2">
    <name type="scientific">Pseudocercospora fijiensis (strain CIRAD86)</name>
    <name type="common">Black leaf streak disease fungus</name>
    <name type="synonym">Mycosphaerella fijiensis</name>
    <dbReference type="NCBI Taxonomy" id="383855"/>
    <lineage>
        <taxon>Eukaryota</taxon>
        <taxon>Fungi</taxon>
        <taxon>Dikarya</taxon>
        <taxon>Ascomycota</taxon>
        <taxon>Pezizomycotina</taxon>
        <taxon>Dothideomycetes</taxon>
        <taxon>Dothideomycetidae</taxon>
        <taxon>Mycosphaerellales</taxon>
        <taxon>Mycosphaerellaceae</taxon>
        <taxon>Pseudocercospora</taxon>
    </lineage>
</organism>
<proteinExistence type="predicted"/>
<name>M2ZB18_PSEFD</name>
<sequence>MFTGAQPNSRRYGSFGFTYLFNPPHPPAIKPAHARAWNIGRRSTIPGSTVKAVQRPGQLQMIHDIYLLCAAESVAAQTGSEQGLKASTWQFRTVRTPAEAAGLFSIISRGRYPNMGQQISLGAPNVRSDVESLYATRSDLKPEITHISVASYYEAPTERGIQSSDSAKTPLSWPTLSRPGFLLYLAAVGVSFQPRPHQAAPDANMSKTWQP</sequence>
<dbReference type="GeneID" id="19332848"/>
<protein>
    <submittedName>
        <fullName evidence="1">Uncharacterized protein</fullName>
    </submittedName>
</protein>
<dbReference type="HOGENOM" id="CLU_1305337_0_0_1"/>
<dbReference type="VEuPathDB" id="FungiDB:MYCFIDRAFT_172721"/>
<dbReference type="Proteomes" id="UP000016932">
    <property type="component" value="Unassembled WGS sequence"/>
</dbReference>